<evidence type="ECO:0000259" key="1">
    <source>
        <dbReference type="Pfam" id="PF02492"/>
    </source>
</evidence>
<dbReference type="PANTHER" id="PTHR43603:SF1">
    <property type="entry name" value="ZINC-REGULATED GTPASE METALLOPROTEIN ACTIVATOR 1"/>
    <property type="match status" value="1"/>
</dbReference>
<name>A0A380E0U1_STAAU</name>
<dbReference type="InterPro" id="IPR003495">
    <property type="entry name" value="CobW/HypB/UreG_nucleotide-bd"/>
</dbReference>
<dbReference type="InterPro" id="IPR027417">
    <property type="entry name" value="P-loop_NTPase"/>
</dbReference>
<dbReference type="Gene3D" id="3.40.50.300">
    <property type="entry name" value="P-loop containing nucleotide triphosphate hydrolases"/>
    <property type="match status" value="1"/>
</dbReference>
<reference evidence="2 3" key="1">
    <citation type="submission" date="2018-06" db="EMBL/GenBank/DDBJ databases">
        <authorList>
            <consortium name="Pathogen Informatics"/>
            <person name="Doyle S."/>
        </authorList>
    </citation>
    <scope>NUCLEOTIDE SEQUENCE [LARGE SCALE GENOMIC DNA]</scope>
    <source>
        <strain evidence="2 3">NCTC5664</strain>
    </source>
</reference>
<sequence>MNSVLLILIAIVFQMKIEVHSLINGCVCCDLKQELVYELKAIALKGDVNHVIIEATGIAHPLELLVACQDPQIVNFL</sequence>
<dbReference type="AlphaFoldDB" id="A0A380E0U1"/>
<organism evidence="2 3">
    <name type="scientific">Staphylococcus aureus</name>
    <dbReference type="NCBI Taxonomy" id="1280"/>
    <lineage>
        <taxon>Bacteria</taxon>
        <taxon>Bacillati</taxon>
        <taxon>Bacillota</taxon>
        <taxon>Bacilli</taxon>
        <taxon>Bacillales</taxon>
        <taxon>Staphylococcaceae</taxon>
        <taxon>Staphylococcus</taxon>
    </lineage>
</organism>
<protein>
    <submittedName>
        <fullName evidence="2">GTPases (G3E family)</fullName>
    </submittedName>
</protein>
<dbReference type="InterPro" id="IPR051927">
    <property type="entry name" value="Zn_Chap_cDPG_Synth"/>
</dbReference>
<accession>A0A380E0U1</accession>
<dbReference type="EMBL" id="UHAQ01000003">
    <property type="protein sequence ID" value="SUK89664.1"/>
    <property type="molecule type" value="Genomic_DNA"/>
</dbReference>
<feature type="domain" description="CobW/HypB/UreG nucleotide-binding" evidence="1">
    <location>
        <begin position="13"/>
        <end position="75"/>
    </location>
</feature>
<dbReference type="Proteomes" id="UP000254502">
    <property type="component" value="Unassembled WGS sequence"/>
</dbReference>
<gene>
    <name evidence="2" type="ORF">NCTC5664_03078</name>
</gene>
<evidence type="ECO:0000313" key="3">
    <source>
        <dbReference type="Proteomes" id="UP000254502"/>
    </source>
</evidence>
<proteinExistence type="predicted"/>
<evidence type="ECO:0000313" key="2">
    <source>
        <dbReference type="EMBL" id="SUK89664.1"/>
    </source>
</evidence>
<dbReference type="Pfam" id="PF02492">
    <property type="entry name" value="cobW"/>
    <property type="match status" value="1"/>
</dbReference>
<dbReference type="PANTHER" id="PTHR43603">
    <property type="entry name" value="COBW DOMAIN-CONTAINING PROTEIN DDB_G0274527"/>
    <property type="match status" value="1"/>
</dbReference>